<dbReference type="NCBIfam" id="TIGR01512">
    <property type="entry name" value="ATPase-IB2_Cd"/>
    <property type="match status" value="1"/>
</dbReference>
<dbReference type="SUPFAM" id="SSF81665">
    <property type="entry name" value="Calcium ATPase, transmembrane domain M"/>
    <property type="match status" value="1"/>
</dbReference>
<comment type="catalytic activity">
    <reaction evidence="16">
        <text>Cd(2+)(in) + ATP + H2O = Cd(2+)(out) + ADP + phosphate + H(+)</text>
        <dbReference type="Rhea" id="RHEA:12132"/>
        <dbReference type="ChEBI" id="CHEBI:15377"/>
        <dbReference type="ChEBI" id="CHEBI:15378"/>
        <dbReference type="ChEBI" id="CHEBI:30616"/>
        <dbReference type="ChEBI" id="CHEBI:43474"/>
        <dbReference type="ChEBI" id="CHEBI:48775"/>
        <dbReference type="ChEBI" id="CHEBI:456216"/>
        <dbReference type="EC" id="7.2.2.21"/>
    </reaction>
</comment>
<evidence type="ECO:0000256" key="10">
    <source>
        <dbReference type="ARBA" id="ARBA00022840"/>
    </source>
</evidence>
<feature type="transmembrane region" description="Helical" evidence="17">
    <location>
        <begin position="597"/>
        <end position="616"/>
    </location>
</feature>
<dbReference type="SUPFAM" id="SSF81653">
    <property type="entry name" value="Calcium ATPase, transduction domain A"/>
    <property type="match status" value="1"/>
</dbReference>
<evidence type="ECO:0000256" key="8">
    <source>
        <dbReference type="ARBA" id="ARBA00022741"/>
    </source>
</evidence>
<comment type="similarity">
    <text evidence="2 17">Belongs to the cation transport ATPase (P-type) (TC 3.A.3) family. Type IB subfamily.</text>
</comment>
<dbReference type="Gene3D" id="3.40.50.1000">
    <property type="entry name" value="HAD superfamily/HAD-like"/>
    <property type="match status" value="1"/>
</dbReference>
<evidence type="ECO:0000256" key="4">
    <source>
        <dbReference type="ARBA" id="ARBA00022539"/>
    </source>
</evidence>
<dbReference type="InterPro" id="IPR023298">
    <property type="entry name" value="ATPase_P-typ_TM_dom_sf"/>
</dbReference>
<evidence type="ECO:0000256" key="16">
    <source>
        <dbReference type="ARBA" id="ARBA00049338"/>
    </source>
</evidence>
<feature type="domain" description="P-type ATPase A" evidence="18">
    <location>
        <begin position="118"/>
        <end position="217"/>
    </location>
</feature>
<keyword evidence="9" id="KW-0862">Zinc</keyword>
<feature type="transmembrane region" description="Helical" evidence="17">
    <location>
        <begin position="12"/>
        <end position="30"/>
    </location>
</feature>
<dbReference type="InterPro" id="IPR051014">
    <property type="entry name" value="Cation_Transport_ATPase_IB"/>
</dbReference>
<keyword evidence="12" id="KW-1278">Translocase</keyword>
<keyword evidence="3 17" id="KW-1003">Cell membrane</keyword>
<dbReference type="GO" id="GO:0046872">
    <property type="term" value="F:metal ion binding"/>
    <property type="evidence" value="ECO:0007669"/>
    <property type="project" value="UniProtKB-KW"/>
</dbReference>
<gene>
    <name evidence="19" type="primary">cadA2</name>
    <name evidence="19" type="ORF">HVS_03830</name>
</gene>
<comment type="catalytic activity">
    <reaction evidence="15">
        <text>Zn(2+)(in) + ATP + H2O = Zn(2+)(out) + ADP + phosphate + H(+)</text>
        <dbReference type="Rhea" id="RHEA:20621"/>
        <dbReference type="ChEBI" id="CHEBI:15377"/>
        <dbReference type="ChEBI" id="CHEBI:15378"/>
        <dbReference type="ChEBI" id="CHEBI:29105"/>
        <dbReference type="ChEBI" id="CHEBI:30616"/>
        <dbReference type="ChEBI" id="CHEBI:43474"/>
        <dbReference type="ChEBI" id="CHEBI:456216"/>
        <dbReference type="EC" id="7.2.2.12"/>
    </reaction>
</comment>
<dbReference type="PRINTS" id="PR00119">
    <property type="entry name" value="CATATPASE"/>
</dbReference>
<protein>
    <submittedName>
        <fullName evidence="19">Cadmium, zinc and cobalt-transporting ATPase</fullName>
        <ecNumber evidence="19">3.6.3.3</ecNumber>
    </submittedName>
</protein>
<keyword evidence="8 17" id="KW-0547">Nucleotide-binding</keyword>
<evidence type="ECO:0000256" key="12">
    <source>
        <dbReference type="ARBA" id="ARBA00022967"/>
    </source>
</evidence>
<dbReference type="SFLD" id="SFLDS00003">
    <property type="entry name" value="Haloacid_Dehalogenase"/>
    <property type="match status" value="1"/>
</dbReference>
<evidence type="ECO:0000259" key="18">
    <source>
        <dbReference type="Pfam" id="PF00122"/>
    </source>
</evidence>
<dbReference type="GO" id="GO:0005886">
    <property type="term" value="C:plasma membrane"/>
    <property type="evidence" value="ECO:0007669"/>
    <property type="project" value="UniProtKB-SubCell"/>
</dbReference>
<dbReference type="InterPro" id="IPR018303">
    <property type="entry name" value="ATPase_P-typ_P_site"/>
</dbReference>
<dbReference type="PROSITE" id="PS00154">
    <property type="entry name" value="ATPASE_E1_E2"/>
    <property type="match status" value="1"/>
</dbReference>
<dbReference type="Gene3D" id="2.70.150.10">
    <property type="entry name" value="Calcium-transporting ATPase, cytoplasmic transduction domain A"/>
    <property type="match status" value="1"/>
</dbReference>
<evidence type="ECO:0000256" key="5">
    <source>
        <dbReference type="ARBA" id="ARBA00022553"/>
    </source>
</evidence>
<dbReference type="NCBIfam" id="TIGR01494">
    <property type="entry name" value="ATPase_P-type"/>
    <property type="match status" value="1"/>
</dbReference>
<dbReference type="InterPro" id="IPR044492">
    <property type="entry name" value="P_typ_ATPase_HD_dom"/>
</dbReference>
<dbReference type="NCBIfam" id="TIGR01525">
    <property type="entry name" value="ATPase-IB_hvy"/>
    <property type="match status" value="1"/>
</dbReference>
<dbReference type="InterPro" id="IPR059000">
    <property type="entry name" value="ATPase_P-type_domA"/>
</dbReference>
<keyword evidence="4" id="KW-0104">Cadmium</keyword>
<dbReference type="CDD" id="cd07548">
    <property type="entry name" value="P-type_ATPase-Cd_Zn_Co_like"/>
    <property type="match status" value="1"/>
</dbReference>
<evidence type="ECO:0000256" key="15">
    <source>
        <dbReference type="ARBA" id="ARBA00047308"/>
    </source>
</evidence>
<organism evidence="19 20">
    <name type="scientific">Acetivibrio saccincola</name>
    <dbReference type="NCBI Taxonomy" id="1677857"/>
    <lineage>
        <taxon>Bacteria</taxon>
        <taxon>Bacillati</taxon>
        <taxon>Bacillota</taxon>
        <taxon>Clostridia</taxon>
        <taxon>Eubacteriales</taxon>
        <taxon>Oscillospiraceae</taxon>
        <taxon>Acetivibrio</taxon>
    </lineage>
</organism>
<comment type="subcellular location">
    <subcellularLocation>
        <location evidence="1">Cell membrane</location>
        <topology evidence="1">Multi-pass membrane protein</topology>
    </subcellularLocation>
</comment>
<evidence type="ECO:0000256" key="6">
    <source>
        <dbReference type="ARBA" id="ARBA00022692"/>
    </source>
</evidence>
<evidence type="ECO:0000256" key="1">
    <source>
        <dbReference type="ARBA" id="ARBA00004651"/>
    </source>
</evidence>
<dbReference type="PRINTS" id="PR00941">
    <property type="entry name" value="CDATPASE"/>
</dbReference>
<keyword evidence="5" id="KW-0597">Phosphoprotein</keyword>
<evidence type="ECO:0000256" key="3">
    <source>
        <dbReference type="ARBA" id="ARBA00022475"/>
    </source>
</evidence>
<accession>A0A2K9EJL2</accession>
<dbReference type="GO" id="GO:0008551">
    <property type="term" value="F:P-type cadmium transporter activity"/>
    <property type="evidence" value="ECO:0007669"/>
    <property type="project" value="UniProtKB-EC"/>
</dbReference>
<keyword evidence="14 17" id="KW-0472">Membrane</keyword>
<dbReference type="InterPro" id="IPR027256">
    <property type="entry name" value="P-typ_ATPase_IB"/>
</dbReference>
<feature type="transmembrane region" description="Helical" evidence="17">
    <location>
        <begin position="268"/>
        <end position="289"/>
    </location>
</feature>
<dbReference type="GO" id="GO:0016463">
    <property type="term" value="F:P-type zinc transporter activity"/>
    <property type="evidence" value="ECO:0007669"/>
    <property type="project" value="UniProtKB-EC"/>
</dbReference>
<dbReference type="PANTHER" id="PTHR48085">
    <property type="entry name" value="CADMIUM/ZINC-TRANSPORTING ATPASE HMA2-RELATED"/>
    <property type="match status" value="1"/>
</dbReference>
<dbReference type="EMBL" id="CP025197">
    <property type="protein sequence ID" value="AUG56711.1"/>
    <property type="molecule type" value="Genomic_DNA"/>
</dbReference>
<dbReference type="Pfam" id="PF00122">
    <property type="entry name" value="E1-E2_ATPase"/>
    <property type="match status" value="1"/>
</dbReference>
<evidence type="ECO:0000256" key="14">
    <source>
        <dbReference type="ARBA" id="ARBA00023136"/>
    </source>
</evidence>
<proteinExistence type="inferred from homology"/>
<keyword evidence="13 17" id="KW-1133">Transmembrane helix</keyword>
<feature type="transmembrane region" description="Helical" evidence="17">
    <location>
        <begin position="36"/>
        <end position="52"/>
    </location>
</feature>
<dbReference type="SFLD" id="SFLDG00002">
    <property type="entry name" value="C1.7:_P-type_atpase_like"/>
    <property type="match status" value="1"/>
</dbReference>
<keyword evidence="19" id="KW-0378">Hydrolase</keyword>
<dbReference type="SFLD" id="SFLDF00027">
    <property type="entry name" value="p-type_atpase"/>
    <property type="match status" value="1"/>
</dbReference>
<evidence type="ECO:0000256" key="17">
    <source>
        <dbReference type="RuleBase" id="RU362081"/>
    </source>
</evidence>
<sequence length="620" mass="67113">MKRKIDLDKANIIKLAVGGVLFFTALLADLPYWANIGIYLASYIIIGGDVLLKSIKNISRGEIFDENFLMAIATIGAFAIKEYPEAVAVMLFYQVGELLQDIAVSRSRNSIAELMDIRPDYANLVIGNKTKKVSPKEVKTEDIILIRPGEKVPLDGEVVEGKSVVDTTALTGESVPREVKEGDEILSGFINKNGVLKVKVTKEFEESTVSKILNLVENAAGKKAAAEKFITKFAKYYTPAVVGIAAALAIAPPLLIHEATFSQWLYRSLVFLVISCPCALVISIPLGFFGGIGSASRNGVLVKGGNYLEALNSLHTVVFDKTGTLTKGIFEVAGVYPQNGFSKDELLKYAAMSEEYSTHPIADSIKKAYGKKVDRSNIDSYEEISGMGIKAKIKGIDIYAGNAKLMNLLNVKYKEEDYIGTTVHIAVGGKYAGVLVISDELKEDAKETVEDLRKMGVKKISMLTGDSENVAKKVGSILNLDKVYAELLPHEKFEKLELLEKEKPPKGKLLFVGDGINDAPVLARADIGAAMGGLGSDAAIEAADIVLMTDEPSKLITAIKIAQKTRRIVWQNIIFAFGIKFAVLLLGAGGIASMWEAVFADVGVALLAVVNAMRIIRPQN</sequence>
<dbReference type="GO" id="GO:0005524">
    <property type="term" value="F:ATP binding"/>
    <property type="evidence" value="ECO:0007669"/>
    <property type="project" value="UniProtKB-UniRule"/>
</dbReference>
<evidence type="ECO:0000256" key="11">
    <source>
        <dbReference type="ARBA" id="ARBA00022842"/>
    </source>
</evidence>
<dbReference type="KEGG" id="hsc:HVS_03830"/>
<evidence type="ECO:0000256" key="7">
    <source>
        <dbReference type="ARBA" id="ARBA00022723"/>
    </source>
</evidence>
<dbReference type="InterPro" id="IPR023299">
    <property type="entry name" value="ATPase_P-typ_cyto_dom_N"/>
</dbReference>
<keyword evidence="10 17" id="KW-0067">ATP-binding</keyword>
<dbReference type="Gene3D" id="3.40.1110.10">
    <property type="entry name" value="Calcium-transporting ATPase, cytoplasmic domain N"/>
    <property type="match status" value="1"/>
</dbReference>
<dbReference type="InterPro" id="IPR036412">
    <property type="entry name" value="HAD-like_sf"/>
</dbReference>
<dbReference type="PANTHER" id="PTHR48085:SF5">
    <property type="entry name" value="CADMIUM_ZINC-TRANSPORTING ATPASE HMA4-RELATED"/>
    <property type="match status" value="1"/>
</dbReference>
<keyword evidence="6 17" id="KW-0812">Transmembrane</keyword>
<keyword evidence="20" id="KW-1185">Reference proteome</keyword>
<dbReference type="InterPro" id="IPR008250">
    <property type="entry name" value="ATPase_P-typ_transduc_dom_A_sf"/>
</dbReference>
<dbReference type="RefSeq" id="WP_101299399.1">
    <property type="nucleotide sequence ID" value="NZ_CP025197.1"/>
</dbReference>
<dbReference type="InterPro" id="IPR023214">
    <property type="entry name" value="HAD_sf"/>
</dbReference>
<dbReference type="InterPro" id="IPR001757">
    <property type="entry name" value="P_typ_ATPase"/>
</dbReference>
<dbReference type="SUPFAM" id="SSF56784">
    <property type="entry name" value="HAD-like"/>
    <property type="match status" value="1"/>
</dbReference>
<feature type="transmembrane region" description="Helical" evidence="17">
    <location>
        <begin position="236"/>
        <end position="256"/>
    </location>
</feature>
<evidence type="ECO:0000313" key="20">
    <source>
        <dbReference type="Proteomes" id="UP000233534"/>
    </source>
</evidence>
<dbReference type="Proteomes" id="UP000233534">
    <property type="component" value="Chromosome"/>
</dbReference>
<dbReference type="Pfam" id="PF00702">
    <property type="entry name" value="Hydrolase"/>
    <property type="match status" value="1"/>
</dbReference>
<dbReference type="EC" id="3.6.3.3" evidence="19"/>
<keyword evidence="7 17" id="KW-0479">Metal-binding</keyword>
<evidence type="ECO:0000256" key="9">
    <source>
        <dbReference type="ARBA" id="ARBA00022833"/>
    </source>
</evidence>
<name>A0A2K9EJL2_9FIRM</name>
<evidence type="ECO:0000256" key="2">
    <source>
        <dbReference type="ARBA" id="ARBA00006024"/>
    </source>
</evidence>
<dbReference type="AlphaFoldDB" id="A0A2K9EJL2"/>
<evidence type="ECO:0000313" key="19">
    <source>
        <dbReference type="EMBL" id="AUG56711.1"/>
    </source>
</evidence>
<dbReference type="FunFam" id="2.70.150.10:FF:000002">
    <property type="entry name" value="Copper-transporting ATPase 1, putative"/>
    <property type="match status" value="1"/>
</dbReference>
<keyword evidence="11" id="KW-0460">Magnesium</keyword>
<dbReference type="GO" id="GO:0016887">
    <property type="term" value="F:ATP hydrolysis activity"/>
    <property type="evidence" value="ECO:0007669"/>
    <property type="project" value="InterPro"/>
</dbReference>
<reference evidence="19 20" key="1">
    <citation type="submission" date="2017-12" db="EMBL/GenBank/DDBJ databases">
        <title>Complete genome sequence of Herbivorax saccincola GGR1, a novel Cellulosome-producing hydrolytic bacterium in a thermophilic biogas plant, established by Illumina and Nanopore MinION sequencing.</title>
        <authorList>
            <person name="Pechtl A."/>
            <person name="Ruckert C."/>
            <person name="Koeck D.E."/>
            <person name="Maus I."/>
            <person name="Winkler A."/>
            <person name="Kalinowski J."/>
            <person name="Puhler A."/>
            <person name="Schwarz W.W."/>
            <person name="Zverlov V.V."/>
            <person name="Schluter A."/>
            <person name="Liebl W."/>
        </authorList>
    </citation>
    <scope>NUCLEOTIDE SEQUENCE [LARGE SCALE GENOMIC DNA]</scope>
    <source>
        <strain evidence="20">SR1</strain>
    </source>
</reference>
<feature type="transmembrane region" description="Helical" evidence="17">
    <location>
        <begin position="569"/>
        <end position="591"/>
    </location>
</feature>
<evidence type="ECO:0000256" key="13">
    <source>
        <dbReference type="ARBA" id="ARBA00022989"/>
    </source>
</evidence>
<dbReference type="FunFam" id="3.40.1110.10:FF:000066">
    <property type="entry name" value="Cadmium-translocating P-type ATPase"/>
    <property type="match status" value="1"/>
</dbReference>